<keyword evidence="6" id="KW-0813">Transport</keyword>
<reference evidence="10" key="1">
    <citation type="submission" date="2015-11" db="EMBL/GenBank/DDBJ databases">
        <authorList>
            <person name="Varghese N."/>
        </authorList>
    </citation>
    <scope>NUCLEOTIDE SEQUENCE [LARGE SCALE GENOMIC DNA]</scope>
    <source>
        <strain evidence="10">DSM 45899</strain>
    </source>
</reference>
<dbReference type="SUPFAM" id="SSF81345">
    <property type="entry name" value="ABC transporter involved in vitamin B12 uptake, BtuC"/>
    <property type="match status" value="1"/>
</dbReference>
<feature type="transmembrane region" description="Helical" evidence="8">
    <location>
        <begin position="178"/>
        <end position="197"/>
    </location>
</feature>
<dbReference type="RefSeq" id="WP_091278359.1">
    <property type="nucleotide sequence ID" value="NZ_FAOZ01000011.1"/>
</dbReference>
<gene>
    <name evidence="9" type="ORF">Ga0074812_11167</name>
</gene>
<keyword evidence="5 8" id="KW-0472">Membrane</keyword>
<evidence type="ECO:0000256" key="3">
    <source>
        <dbReference type="ARBA" id="ARBA00022692"/>
    </source>
</evidence>
<feature type="transmembrane region" description="Helical" evidence="8">
    <location>
        <begin position="44"/>
        <end position="63"/>
    </location>
</feature>
<name>A0A0S4QQ39_9ACTN</name>
<feature type="region of interest" description="Disordered" evidence="7">
    <location>
        <begin position="285"/>
        <end position="324"/>
    </location>
</feature>
<feature type="transmembrane region" description="Helical" evidence="8">
    <location>
        <begin position="226"/>
        <end position="244"/>
    </location>
</feature>
<dbReference type="AlphaFoldDB" id="A0A0S4QQ39"/>
<dbReference type="PANTHER" id="PTHR30477:SF13">
    <property type="entry name" value="IRON TRANSPORT SYSTEM MEMBRANE PROTEIN HI_0360-RELATED"/>
    <property type="match status" value="1"/>
</dbReference>
<keyword evidence="10" id="KW-1185">Reference proteome</keyword>
<evidence type="ECO:0000256" key="6">
    <source>
        <dbReference type="RuleBase" id="RU003943"/>
    </source>
</evidence>
<dbReference type="EMBL" id="FAOZ01000011">
    <property type="protein sequence ID" value="CUU57231.1"/>
    <property type="molecule type" value="Genomic_DNA"/>
</dbReference>
<accession>A0A0S4QQ39</accession>
<dbReference type="InterPro" id="IPR001626">
    <property type="entry name" value="ABC_TroCD"/>
</dbReference>
<feature type="compositionally biased region" description="Low complexity" evidence="7">
    <location>
        <begin position="299"/>
        <end position="324"/>
    </location>
</feature>
<evidence type="ECO:0000256" key="8">
    <source>
        <dbReference type="SAM" id="Phobius"/>
    </source>
</evidence>
<dbReference type="Pfam" id="PF00950">
    <property type="entry name" value="ABC-3"/>
    <property type="match status" value="1"/>
</dbReference>
<evidence type="ECO:0000256" key="4">
    <source>
        <dbReference type="ARBA" id="ARBA00022989"/>
    </source>
</evidence>
<dbReference type="GO" id="GO:0043190">
    <property type="term" value="C:ATP-binding cassette (ABC) transporter complex"/>
    <property type="evidence" value="ECO:0007669"/>
    <property type="project" value="InterPro"/>
</dbReference>
<dbReference type="GO" id="GO:0055085">
    <property type="term" value="P:transmembrane transport"/>
    <property type="evidence" value="ECO:0007669"/>
    <property type="project" value="InterPro"/>
</dbReference>
<evidence type="ECO:0000313" key="10">
    <source>
        <dbReference type="Proteomes" id="UP000198802"/>
    </source>
</evidence>
<dbReference type="Proteomes" id="UP000198802">
    <property type="component" value="Unassembled WGS sequence"/>
</dbReference>
<keyword evidence="3 6" id="KW-0812">Transmembrane</keyword>
<feature type="compositionally biased region" description="Basic residues" evidence="7">
    <location>
        <begin position="287"/>
        <end position="298"/>
    </location>
</feature>
<feature type="transmembrane region" description="Helical" evidence="8">
    <location>
        <begin position="203"/>
        <end position="219"/>
    </location>
</feature>
<evidence type="ECO:0000256" key="2">
    <source>
        <dbReference type="ARBA" id="ARBA00008034"/>
    </source>
</evidence>
<feature type="transmembrane region" description="Helical" evidence="8">
    <location>
        <begin position="140"/>
        <end position="157"/>
    </location>
</feature>
<protein>
    <submittedName>
        <fullName evidence="9">Manganese/iron transport system permease protein</fullName>
    </submittedName>
</protein>
<feature type="transmembrane region" description="Helical" evidence="8">
    <location>
        <begin position="15"/>
        <end position="37"/>
    </location>
</feature>
<comment type="similarity">
    <text evidence="2 6">Belongs to the ABC-3 integral membrane protein family.</text>
</comment>
<feature type="transmembrane region" description="Helical" evidence="8">
    <location>
        <begin position="97"/>
        <end position="115"/>
    </location>
</feature>
<dbReference type="GO" id="GO:0010043">
    <property type="term" value="P:response to zinc ion"/>
    <property type="evidence" value="ECO:0007669"/>
    <property type="project" value="TreeGrafter"/>
</dbReference>
<evidence type="ECO:0000256" key="1">
    <source>
        <dbReference type="ARBA" id="ARBA00004141"/>
    </source>
</evidence>
<keyword evidence="4 8" id="KW-1133">Transmembrane helix</keyword>
<dbReference type="PANTHER" id="PTHR30477">
    <property type="entry name" value="ABC-TRANSPORTER METAL-BINDING PROTEIN"/>
    <property type="match status" value="1"/>
</dbReference>
<comment type="subcellular location">
    <subcellularLocation>
        <location evidence="6">Cell membrane</location>
        <topology evidence="6">Multi-pass membrane protein</topology>
    </subcellularLocation>
    <subcellularLocation>
        <location evidence="1">Membrane</location>
        <topology evidence="1">Multi-pass membrane protein</topology>
    </subcellularLocation>
</comment>
<evidence type="ECO:0000256" key="5">
    <source>
        <dbReference type="ARBA" id="ARBA00023136"/>
    </source>
</evidence>
<feature type="transmembrane region" description="Helical" evidence="8">
    <location>
        <begin position="256"/>
        <end position="279"/>
    </location>
</feature>
<evidence type="ECO:0000313" key="9">
    <source>
        <dbReference type="EMBL" id="CUU57231.1"/>
    </source>
</evidence>
<proteinExistence type="inferred from homology"/>
<feature type="transmembrane region" description="Helical" evidence="8">
    <location>
        <begin position="69"/>
        <end position="90"/>
    </location>
</feature>
<dbReference type="InterPro" id="IPR037294">
    <property type="entry name" value="ABC_BtuC-like"/>
</dbReference>
<evidence type="ECO:0000256" key="7">
    <source>
        <dbReference type="SAM" id="MobiDB-lite"/>
    </source>
</evidence>
<organism evidence="9 10">
    <name type="scientific">Parafrankia irregularis</name>
    <dbReference type="NCBI Taxonomy" id="795642"/>
    <lineage>
        <taxon>Bacteria</taxon>
        <taxon>Bacillati</taxon>
        <taxon>Actinomycetota</taxon>
        <taxon>Actinomycetes</taxon>
        <taxon>Frankiales</taxon>
        <taxon>Frankiaceae</taxon>
        <taxon>Parafrankia</taxon>
    </lineage>
</organism>
<dbReference type="Gene3D" id="1.10.3470.10">
    <property type="entry name" value="ABC transporter involved in vitamin B12 uptake, BtuC"/>
    <property type="match status" value="1"/>
</dbReference>
<sequence length="324" mass="33369">MIGTDLFIAPFELPFMFRALIEILLLGAVSAGVGVLVMLRRLAFLTDVLTHAVFPGVVVGFMIGGTSGIVPGALVVAAVAAAGFTALASTRRISEDAAMAMLLTGSFAVGVVLVSRRESYTSDLTGFLFGRLLTVDTTDITVTAVTAAVAAAVLALARKELLLRAFDPEGARAAGYPVWLLDLLLNLVIALVVVAAVRAVGTVLVIALVVIPAAAARLITGRLTAILVISVLLGPLCGWLGLVASYEASVNHDVRLAAGATVVLVLVAAYALAFAGSALRQFTGRARSPRSQRSRPSRRSQSPRSPSPPDRQASATSTVASGGA</sequence>